<feature type="compositionally biased region" description="Polar residues" evidence="1">
    <location>
        <begin position="780"/>
        <end position="789"/>
    </location>
</feature>
<evidence type="ECO:0000259" key="2">
    <source>
        <dbReference type="PROSITE" id="PS50994"/>
    </source>
</evidence>
<dbReference type="SUPFAM" id="SSF53098">
    <property type="entry name" value="Ribonuclease H-like"/>
    <property type="match status" value="1"/>
</dbReference>
<gene>
    <name evidence="3" type="ordered locus">Rsph17025_1426</name>
</gene>
<organism evidence="3">
    <name type="scientific">Cereibacter sphaeroides (strain ATCC 17025 / ATH 2.4.3)</name>
    <name type="common">Rhodobacter sphaeroides</name>
    <dbReference type="NCBI Taxonomy" id="349102"/>
    <lineage>
        <taxon>Bacteria</taxon>
        <taxon>Pseudomonadati</taxon>
        <taxon>Pseudomonadota</taxon>
        <taxon>Alphaproteobacteria</taxon>
        <taxon>Rhodobacterales</taxon>
        <taxon>Paracoccaceae</taxon>
        <taxon>Cereibacter</taxon>
    </lineage>
</organism>
<name>A4WSF8_CERS5</name>
<dbReference type="AlphaFoldDB" id="A4WSF8"/>
<accession>A4WSF8</accession>
<dbReference type="Gene3D" id="3.30.420.10">
    <property type="entry name" value="Ribonuclease H-like superfamily/Ribonuclease H"/>
    <property type="match status" value="1"/>
</dbReference>
<dbReference type="InterPro" id="IPR001584">
    <property type="entry name" value="Integrase_cat-core"/>
</dbReference>
<feature type="region of interest" description="Disordered" evidence="1">
    <location>
        <begin position="154"/>
        <end position="175"/>
    </location>
</feature>
<dbReference type="GO" id="GO:0015074">
    <property type="term" value="P:DNA integration"/>
    <property type="evidence" value="ECO:0007669"/>
    <property type="project" value="InterPro"/>
</dbReference>
<dbReference type="EMBL" id="CP000661">
    <property type="protein sequence ID" value="ABP70322.1"/>
    <property type="molecule type" value="Genomic_DNA"/>
</dbReference>
<dbReference type="STRING" id="349102.Rsph17025_1426"/>
<protein>
    <recommendedName>
        <fullName evidence="2">Integrase catalytic domain-containing protein</fullName>
    </recommendedName>
</protein>
<evidence type="ECO:0000313" key="3">
    <source>
        <dbReference type="EMBL" id="ABP70322.1"/>
    </source>
</evidence>
<feature type="domain" description="Integrase catalytic" evidence="2">
    <location>
        <begin position="330"/>
        <end position="536"/>
    </location>
</feature>
<dbReference type="KEGG" id="rsq:Rsph17025_1426"/>
<feature type="region of interest" description="Disordered" evidence="1">
    <location>
        <begin position="738"/>
        <end position="801"/>
    </location>
</feature>
<dbReference type="BioCyc" id="RSPH349102:G1G8M-1468-MONOMER"/>
<dbReference type="InterPro" id="IPR036397">
    <property type="entry name" value="RNaseH_sf"/>
</dbReference>
<dbReference type="HOGENOM" id="CLU_367896_0_0_5"/>
<sequence>MTSAPPRYNFPEGTAITLLSQELVLNGISKDGYEFTNAGSGAMRVVPFLEFVQYIKLPGAKIDVQLPLTGNRLKARLGGYATSAALPDEQQAWGRFRFCVCQAMKLLREHLRAQFADPDYELSIRKMDQREHRIFVRDIAQRLFGQPIYLEKPERKKRGQEPMTPAPNPAERKSRPWTLDEGRTLMKHFRVFENLMPGEDPLDALVPLYHLRGYDWPRICTRLKELMTQAIEEVALDLKDPSLASAMKHLVTLIRQENAIRRRNELHDLIIPAASTLKAQRDELLTPTEFLIATKGERHARNKRGRGSTDIRALTVGEFVEIDECKASLVTSAKANRIWERLSVEDRAALEKIDEEIRLRFIILVMIDVASRMPLAWIISDQPKAEATLALYRMATRDKIREKTIYGCEGDPVPAVGLGNVRMDNGTGLRNSTCVEAVVGIGGTNTTVRVAASADKPYIERMLGTTESVLFKLIHGYTGRRPGDLPGYDATASGILDIDELYGILTRYMIDEYPSTRHMGVGMGGRRPSEVYKLLNETRRCFGRLDENTRRIHLGWEDRVTPTDEGVRAFSGLWYSSPEFQEKIDGYRGKVSVFVDPDDVTQATVLVPGEKEPFTVVIQITAFADLTLPQVLELMAEWRKEDPETAEIHDDRLARIRRDRHDSLKALGVERKLPRSHSTIEECKAKAKALFAGARIIRGEVMPGTTPVGSLTQLGSGPAIFQLGSGDRVIEGTAIEIGASDADKPGPVDRQATTPPPTAATPDEATSSRKTAPSARSKKNVTTSQSTVQFLGRPKDLGKPR</sequence>
<reference evidence="3" key="1">
    <citation type="submission" date="2007-04" db="EMBL/GenBank/DDBJ databases">
        <title>Complete sequence of chromosome of Rhodobacter sphaeroides ATCC 17025.</title>
        <authorList>
            <consortium name="US DOE Joint Genome Institute"/>
            <person name="Copeland A."/>
            <person name="Lucas S."/>
            <person name="Lapidus A."/>
            <person name="Barry K."/>
            <person name="Detter J.C."/>
            <person name="Glavina del Rio T."/>
            <person name="Hammon N."/>
            <person name="Israni S."/>
            <person name="Dalin E."/>
            <person name="Tice H."/>
            <person name="Pitluck S."/>
            <person name="Chertkov O."/>
            <person name="Brettin T."/>
            <person name="Bruce D."/>
            <person name="Han C."/>
            <person name="Schmutz J."/>
            <person name="Larimer F."/>
            <person name="Land M."/>
            <person name="Hauser L."/>
            <person name="Kyrpides N."/>
            <person name="Kim E."/>
            <person name="Richardson P."/>
            <person name="Mackenzie C."/>
            <person name="Choudhary M."/>
            <person name="Donohue T.J."/>
            <person name="Kaplan S."/>
        </authorList>
    </citation>
    <scope>NUCLEOTIDE SEQUENCE [LARGE SCALE GENOMIC DNA]</scope>
    <source>
        <strain evidence="3">ATCC 17025</strain>
    </source>
</reference>
<dbReference type="InterPro" id="IPR012337">
    <property type="entry name" value="RNaseH-like_sf"/>
</dbReference>
<dbReference type="eggNOG" id="COG2801">
    <property type="taxonomic scope" value="Bacteria"/>
</dbReference>
<evidence type="ECO:0000256" key="1">
    <source>
        <dbReference type="SAM" id="MobiDB-lite"/>
    </source>
</evidence>
<proteinExistence type="predicted"/>
<dbReference type="GO" id="GO:0003676">
    <property type="term" value="F:nucleic acid binding"/>
    <property type="evidence" value="ECO:0007669"/>
    <property type="project" value="InterPro"/>
</dbReference>
<dbReference type="PROSITE" id="PS50994">
    <property type="entry name" value="INTEGRASE"/>
    <property type="match status" value="1"/>
</dbReference>